<dbReference type="PROSITE" id="PS51886">
    <property type="entry name" value="TLDC"/>
    <property type="match status" value="1"/>
</dbReference>
<sequence>MGQGLSHNDDGPQTRTREELRRELAEKFATKCFTSLELYSLKDNFKSLADNQQGVHYLKEDTVAKFLEIPDVLHVSPVLFQMISFLGAFPFLQDAPAVLGLEELVMAVTILTERYQRVLSKGVTDRRKLLFKSLAVYDRNMSVVHDEKDGEGKQTSEAATGSETTSHARGFEIDQPGDDEAEDEDDGEDDGLVLSTFELLDVAEIHKVGNSQGSNGAMIPADNFRKLVMLLLLLAPLSPQERLSQHPSRIVGEELESLRSTAESVLAAFLNVEKSPGIRSKAFNNVLPVSLPFMFDGFNALFEHFLFSKNLDFTKHKEDDSRHRATSLPIAPPLLQEPGSIMNATVVSQLSFFIPGSSLFRRLRPLYSGDNDGFSMGSFETKVFNWRAPTILLVSGTRITSGSSGSGDRFAAALPPKRFPDGSPPEKRRLTFGLYVSQPWRHSHKECFGDSDTLLFQLDPIHDVFRASTLNKDYVSFMKPGVSSSNTGIAVGNPIPKGSSSYRRPSTTHLGSVSLLLDSSFEFGVFTHDYTSRGGAFQNSVSRKYNFQDRFEIDSLEVWGCGGDDEAKGQAERWAWEAREAEARRRINLGSGDIEADRALLEMAGLIGGNRSGGSMA</sequence>
<reference evidence="8" key="1">
    <citation type="submission" date="2014-12" db="EMBL/GenBank/DDBJ databases">
        <title>Genome Sequence of Valsa Canker Pathogens Uncovers a Specific Adaption of Colonization on Woody Bark.</title>
        <authorList>
            <person name="Yin Z."/>
            <person name="Liu H."/>
            <person name="Gao X."/>
            <person name="Li Z."/>
            <person name="Song N."/>
            <person name="Ke X."/>
            <person name="Dai Q."/>
            <person name="Wu Y."/>
            <person name="Sun Y."/>
            <person name="Xu J.-R."/>
            <person name="Kang Z.K."/>
            <person name="Wang L."/>
            <person name="Huang L."/>
        </authorList>
    </citation>
    <scope>NUCLEOTIDE SEQUENCE [LARGE SCALE GENOMIC DNA]</scope>
    <source>
        <strain evidence="8">03-8</strain>
    </source>
</reference>
<dbReference type="EMBL" id="CM003103">
    <property type="protein sequence ID" value="KUI70090.1"/>
    <property type="molecule type" value="Genomic_DNA"/>
</dbReference>
<evidence type="ECO:0000313" key="9">
    <source>
        <dbReference type="Proteomes" id="UP000078559"/>
    </source>
</evidence>
<evidence type="ECO:0000256" key="3">
    <source>
        <dbReference type="ARBA" id="ARBA00006731"/>
    </source>
</evidence>
<organism evidence="8 9">
    <name type="scientific">Cytospora mali</name>
    <name type="common">Apple Valsa canker fungus</name>
    <name type="synonym">Valsa mali</name>
    <dbReference type="NCBI Taxonomy" id="578113"/>
    <lineage>
        <taxon>Eukaryota</taxon>
        <taxon>Fungi</taxon>
        <taxon>Dikarya</taxon>
        <taxon>Ascomycota</taxon>
        <taxon>Pezizomycotina</taxon>
        <taxon>Sordariomycetes</taxon>
        <taxon>Sordariomycetidae</taxon>
        <taxon>Diaporthales</taxon>
        <taxon>Cytosporaceae</taxon>
        <taxon>Cytospora</taxon>
    </lineage>
</organism>
<name>A0A194W230_CYTMA</name>
<accession>A0A194W230</accession>
<dbReference type="GO" id="GO:0005634">
    <property type="term" value="C:nucleus"/>
    <property type="evidence" value="ECO:0007669"/>
    <property type="project" value="TreeGrafter"/>
</dbReference>
<comment type="subcellular location">
    <subcellularLocation>
        <location evidence="2">Cytoplasm</location>
    </subcellularLocation>
</comment>
<proteinExistence type="inferred from homology"/>
<keyword evidence="9" id="KW-1185">Reference proteome</keyword>
<evidence type="ECO:0000256" key="1">
    <source>
        <dbReference type="ARBA" id="ARBA00002738"/>
    </source>
</evidence>
<evidence type="ECO:0000259" key="7">
    <source>
        <dbReference type="PROSITE" id="PS51886"/>
    </source>
</evidence>
<feature type="compositionally biased region" description="Acidic residues" evidence="6">
    <location>
        <begin position="175"/>
        <end position="189"/>
    </location>
</feature>
<dbReference type="InterPro" id="IPR006571">
    <property type="entry name" value="TLDc_dom"/>
</dbReference>
<gene>
    <name evidence="8" type="ORF">VM1G_05701</name>
</gene>
<comment type="similarity">
    <text evidence="3">Belongs to the RTC5 family.</text>
</comment>
<dbReference type="OrthoDB" id="289228at2759"/>
<feature type="compositionally biased region" description="Low complexity" evidence="6">
    <location>
        <begin position="155"/>
        <end position="165"/>
    </location>
</feature>
<dbReference type="AlphaFoldDB" id="A0A194W230"/>
<feature type="compositionally biased region" description="Basic and acidic residues" evidence="6">
    <location>
        <begin position="145"/>
        <end position="154"/>
    </location>
</feature>
<dbReference type="Pfam" id="PF07534">
    <property type="entry name" value="TLD"/>
    <property type="match status" value="1"/>
</dbReference>
<evidence type="ECO:0000256" key="5">
    <source>
        <dbReference type="ARBA" id="ARBA00022490"/>
    </source>
</evidence>
<protein>
    <recommendedName>
        <fullName evidence="4">Restriction of telomere capping protein 5</fullName>
    </recommendedName>
</protein>
<dbReference type="Proteomes" id="UP000078559">
    <property type="component" value="Chromosome 6"/>
</dbReference>
<feature type="region of interest" description="Disordered" evidence="6">
    <location>
        <begin position="145"/>
        <end position="189"/>
    </location>
</feature>
<dbReference type="GO" id="GO:0005737">
    <property type="term" value="C:cytoplasm"/>
    <property type="evidence" value="ECO:0007669"/>
    <property type="project" value="UniProtKB-SubCell"/>
</dbReference>
<dbReference type="GO" id="GO:0006979">
    <property type="term" value="P:response to oxidative stress"/>
    <property type="evidence" value="ECO:0007669"/>
    <property type="project" value="TreeGrafter"/>
</dbReference>
<dbReference type="SMART" id="SM00584">
    <property type="entry name" value="TLDc"/>
    <property type="match status" value="1"/>
</dbReference>
<dbReference type="PANTHER" id="PTHR23354:SF130">
    <property type="entry name" value="RESTRICTION OF TELOMERE CAPPING PROTEIN 5"/>
    <property type="match status" value="1"/>
</dbReference>
<comment type="function">
    <text evidence="1">May be involved in a process influencing telomere capping.</text>
</comment>
<evidence type="ECO:0000256" key="6">
    <source>
        <dbReference type="SAM" id="MobiDB-lite"/>
    </source>
</evidence>
<dbReference type="PANTHER" id="PTHR23354">
    <property type="entry name" value="NUCLEOLAR PROTEIN 7/ESTROGEN RECEPTOR COACTIVATOR-RELATED"/>
    <property type="match status" value="1"/>
</dbReference>
<evidence type="ECO:0000256" key="2">
    <source>
        <dbReference type="ARBA" id="ARBA00004496"/>
    </source>
</evidence>
<evidence type="ECO:0000256" key="4">
    <source>
        <dbReference type="ARBA" id="ARBA00015163"/>
    </source>
</evidence>
<evidence type="ECO:0000313" key="8">
    <source>
        <dbReference type="EMBL" id="KUI70090.1"/>
    </source>
</evidence>
<keyword evidence="5" id="KW-0963">Cytoplasm</keyword>
<feature type="domain" description="TLDc" evidence="7">
    <location>
        <begin position="340"/>
        <end position="562"/>
    </location>
</feature>